<reference evidence="1" key="1">
    <citation type="submission" date="2019-07" db="EMBL/GenBank/DDBJ databases">
        <title>Genomic Encyclopedia of Type Strains, Phase IV (KMG-IV): sequencing the most valuable type-strain genomes for metagenomic binning, comparative biology and taxonomic classification.</title>
        <authorList>
            <person name="Goeker M."/>
        </authorList>
    </citation>
    <scope>NUCLEOTIDE SEQUENCE</scope>
    <source>
        <strain evidence="1">DSM 44596</strain>
    </source>
</reference>
<dbReference type="AlphaFoldDB" id="A0A652YVA1"/>
<sequence length="139" mass="14503">MSAITDYFAAPSDAAAATALDDGPIDPVQAKGVDPIVSLSRLESVLTGRTYDEITAGLRRGSLVAVNDDGDAYILTVADELRDALAGLDAEGVMAAARAWAIDETVEPSEESVPFLAALAELATGAVHRGDRIYCHMVI</sequence>
<comment type="caution">
    <text evidence="1">The sequence shown here is derived from an EMBL/GenBank/DDBJ whole genome shotgun (WGS) entry which is preliminary data.</text>
</comment>
<protein>
    <submittedName>
        <fullName evidence="1">Uncharacterized protein</fullName>
    </submittedName>
</protein>
<proteinExistence type="predicted"/>
<accession>A0A652YVA1</accession>
<gene>
    <name evidence="1" type="ORF">FNL38_1021183</name>
</gene>
<name>A0A652YVA1_NOCGL</name>
<evidence type="ECO:0000313" key="1">
    <source>
        <dbReference type="EMBL" id="TYQ07039.1"/>
    </source>
</evidence>
<dbReference type="EMBL" id="VNIQ01000002">
    <property type="protein sequence ID" value="TYQ07039.1"/>
    <property type="molecule type" value="Genomic_DNA"/>
</dbReference>
<organism evidence="1">
    <name type="scientific">Nocardia globerula</name>
    <dbReference type="NCBI Taxonomy" id="1818"/>
    <lineage>
        <taxon>Bacteria</taxon>
        <taxon>Bacillati</taxon>
        <taxon>Actinomycetota</taxon>
        <taxon>Actinomycetes</taxon>
        <taxon>Mycobacteriales</taxon>
        <taxon>Nocardiaceae</taxon>
        <taxon>Nocardia</taxon>
    </lineage>
</organism>